<dbReference type="HAMAP" id="MF_01006">
    <property type="entry name" value="Undec_diphosphatase"/>
    <property type="match status" value="1"/>
</dbReference>
<evidence type="ECO:0000256" key="7">
    <source>
        <dbReference type="ARBA" id="ARBA00022801"/>
    </source>
</evidence>
<dbReference type="PANTHER" id="PTHR30622">
    <property type="entry name" value="UNDECAPRENYL-DIPHOSPHATASE"/>
    <property type="match status" value="1"/>
</dbReference>
<keyword evidence="5 17" id="KW-1003">Cell membrane</keyword>
<evidence type="ECO:0000256" key="6">
    <source>
        <dbReference type="ARBA" id="ARBA00022692"/>
    </source>
</evidence>
<feature type="transmembrane region" description="Helical" evidence="17">
    <location>
        <begin position="126"/>
        <end position="148"/>
    </location>
</feature>
<comment type="caution">
    <text evidence="18">The sequence shown here is derived from an EMBL/GenBank/DDBJ whole genome shotgun (WGS) entry which is preliminary data.</text>
</comment>
<feature type="transmembrane region" description="Helical" evidence="17">
    <location>
        <begin position="232"/>
        <end position="255"/>
    </location>
</feature>
<dbReference type="Proteomes" id="UP001549162">
    <property type="component" value="Unassembled WGS sequence"/>
</dbReference>
<gene>
    <name evidence="17" type="primary">uppP</name>
    <name evidence="18" type="ORF">ABID14_001703</name>
</gene>
<evidence type="ECO:0000313" key="18">
    <source>
        <dbReference type="EMBL" id="MET3618068.1"/>
    </source>
</evidence>
<keyword evidence="10 17" id="KW-1133">Transmembrane helix</keyword>
<evidence type="ECO:0000256" key="15">
    <source>
        <dbReference type="ARBA" id="ARBA00032932"/>
    </source>
</evidence>
<evidence type="ECO:0000256" key="5">
    <source>
        <dbReference type="ARBA" id="ARBA00022475"/>
    </source>
</evidence>
<feature type="transmembrane region" description="Helical" evidence="17">
    <location>
        <begin position="7"/>
        <end position="30"/>
    </location>
</feature>
<evidence type="ECO:0000256" key="1">
    <source>
        <dbReference type="ARBA" id="ARBA00004651"/>
    </source>
</evidence>
<comment type="subcellular location">
    <subcellularLocation>
        <location evidence="1 17">Cell membrane</location>
        <topology evidence="1 17">Multi-pass membrane protein</topology>
    </subcellularLocation>
</comment>
<feature type="transmembrane region" description="Helical" evidence="17">
    <location>
        <begin position="42"/>
        <end position="63"/>
    </location>
</feature>
<feature type="transmembrane region" description="Helical" evidence="17">
    <location>
        <begin position="102"/>
        <end position="120"/>
    </location>
</feature>
<comment type="catalytic activity">
    <reaction evidence="16 17">
        <text>di-trans,octa-cis-undecaprenyl diphosphate + H2O = di-trans,octa-cis-undecaprenyl phosphate + phosphate + H(+)</text>
        <dbReference type="Rhea" id="RHEA:28094"/>
        <dbReference type="ChEBI" id="CHEBI:15377"/>
        <dbReference type="ChEBI" id="CHEBI:15378"/>
        <dbReference type="ChEBI" id="CHEBI:43474"/>
        <dbReference type="ChEBI" id="CHEBI:58405"/>
        <dbReference type="ChEBI" id="CHEBI:60392"/>
        <dbReference type="EC" id="3.6.1.27"/>
    </reaction>
</comment>
<dbReference type="PANTHER" id="PTHR30622:SF3">
    <property type="entry name" value="UNDECAPRENYL-DIPHOSPHATASE"/>
    <property type="match status" value="1"/>
</dbReference>
<accession>A0ABV2JBC2</accession>
<keyword evidence="19" id="KW-1185">Reference proteome</keyword>
<comment type="miscellaneous">
    <text evidence="17">Bacitracin is thought to be involved in the inhibition of peptidoglycan synthesis by sequestering undecaprenyl diphosphate, thereby reducing the pool of lipid carrier available.</text>
</comment>
<evidence type="ECO:0000256" key="9">
    <source>
        <dbReference type="ARBA" id="ARBA00022984"/>
    </source>
</evidence>
<organism evidence="18 19">
    <name type="scientific">Peptoniphilus olsenii</name>
    <dbReference type="NCBI Taxonomy" id="411570"/>
    <lineage>
        <taxon>Bacteria</taxon>
        <taxon>Bacillati</taxon>
        <taxon>Bacillota</taxon>
        <taxon>Tissierellia</taxon>
        <taxon>Tissierellales</taxon>
        <taxon>Peptoniphilaceae</taxon>
        <taxon>Peptoniphilus</taxon>
    </lineage>
</organism>
<evidence type="ECO:0000256" key="11">
    <source>
        <dbReference type="ARBA" id="ARBA00023136"/>
    </source>
</evidence>
<keyword evidence="7 17" id="KW-0378">Hydrolase</keyword>
<dbReference type="NCBIfam" id="NF001390">
    <property type="entry name" value="PRK00281.1-4"/>
    <property type="match status" value="1"/>
</dbReference>
<evidence type="ECO:0000256" key="16">
    <source>
        <dbReference type="ARBA" id="ARBA00047594"/>
    </source>
</evidence>
<dbReference type="NCBIfam" id="NF001391">
    <property type="entry name" value="PRK00281.1-5"/>
    <property type="match status" value="1"/>
</dbReference>
<dbReference type="GO" id="GO:0050380">
    <property type="term" value="F:undecaprenyl-diphosphatase activity"/>
    <property type="evidence" value="ECO:0007669"/>
    <property type="project" value="UniProtKB-EC"/>
</dbReference>
<protein>
    <recommendedName>
        <fullName evidence="4 17">Undecaprenyl-diphosphatase</fullName>
        <ecNumber evidence="3 17">3.6.1.27</ecNumber>
    </recommendedName>
    <alternativeName>
        <fullName evidence="15 17">Bacitracin resistance protein</fullName>
    </alternativeName>
    <alternativeName>
        <fullName evidence="14 17">Undecaprenyl pyrophosphate phosphatase</fullName>
    </alternativeName>
</protein>
<sequence length="290" mass="32546">MIDILKVFILGIIEGLTEFLPVSSTGHLIIADAFIKLEPKSFSNAFNVIIQLGAILAVFYLYFYDINPIAKGKLVQEIGEEKYNELSFKEKFKYRDMSTMRLIAKIIVGFLPAAFFGFLLDDLIDAYLFNTTTVSIALVFYGIVIIFMEKRNKEKSFKYESLDDIGIKTALVIGFFQCLAMVPGTSRSAATIIGAMIMGCSRTSAAKFSFYLAVPTMLGATSLKIIKMGFAFSAWQWFLIILGGVISYIVAIVVIKQFLGYIRKHDFIPFGIYRIILGTLILFLGYFNII</sequence>
<proteinExistence type="inferred from homology"/>
<keyword evidence="9 17" id="KW-0573">Peptidoglycan synthesis</keyword>
<keyword evidence="13 17" id="KW-0961">Cell wall biogenesis/degradation</keyword>
<evidence type="ECO:0000256" key="3">
    <source>
        <dbReference type="ARBA" id="ARBA00012374"/>
    </source>
</evidence>
<name>A0ABV2JBC2_9FIRM</name>
<keyword evidence="11 17" id="KW-0472">Membrane</keyword>
<dbReference type="EC" id="3.6.1.27" evidence="3 17"/>
<keyword evidence="8 17" id="KW-0133">Cell shape</keyword>
<evidence type="ECO:0000256" key="14">
    <source>
        <dbReference type="ARBA" id="ARBA00032707"/>
    </source>
</evidence>
<dbReference type="NCBIfam" id="TIGR00753">
    <property type="entry name" value="undec_PP_bacA"/>
    <property type="match status" value="1"/>
</dbReference>
<keyword evidence="12 17" id="KW-0046">Antibiotic resistance</keyword>
<evidence type="ECO:0000256" key="2">
    <source>
        <dbReference type="ARBA" id="ARBA00010621"/>
    </source>
</evidence>
<evidence type="ECO:0000256" key="17">
    <source>
        <dbReference type="HAMAP-Rule" id="MF_01006"/>
    </source>
</evidence>
<reference evidence="18 19" key="1">
    <citation type="submission" date="2024-06" db="EMBL/GenBank/DDBJ databases">
        <title>Genomic Encyclopedia of Type Strains, Phase IV (KMG-IV): sequencing the most valuable type-strain genomes for metagenomic binning, comparative biology and taxonomic classification.</title>
        <authorList>
            <person name="Goeker M."/>
        </authorList>
    </citation>
    <scope>NUCLEOTIDE SEQUENCE [LARGE SCALE GENOMIC DNA]</scope>
    <source>
        <strain evidence="18 19">DSM 21460</strain>
    </source>
</reference>
<dbReference type="NCBIfam" id="NF001389">
    <property type="entry name" value="PRK00281.1-2"/>
    <property type="match status" value="1"/>
</dbReference>
<dbReference type="InterPro" id="IPR003824">
    <property type="entry name" value="UppP"/>
</dbReference>
<evidence type="ECO:0000256" key="12">
    <source>
        <dbReference type="ARBA" id="ARBA00023251"/>
    </source>
</evidence>
<comment type="similarity">
    <text evidence="2 17">Belongs to the UppP family.</text>
</comment>
<dbReference type="Pfam" id="PF02673">
    <property type="entry name" value="BacA"/>
    <property type="match status" value="1"/>
</dbReference>
<keyword evidence="6 17" id="KW-0812">Transmembrane</keyword>
<evidence type="ECO:0000256" key="10">
    <source>
        <dbReference type="ARBA" id="ARBA00022989"/>
    </source>
</evidence>
<feature type="transmembrane region" description="Helical" evidence="17">
    <location>
        <begin position="267"/>
        <end position="289"/>
    </location>
</feature>
<evidence type="ECO:0000256" key="4">
    <source>
        <dbReference type="ARBA" id="ARBA00021581"/>
    </source>
</evidence>
<comment type="function">
    <text evidence="17">Catalyzes the dephosphorylation of undecaprenyl diphosphate (UPP). Confers resistance to bacitracin.</text>
</comment>
<dbReference type="EMBL" id="JBEPMA010000014">
    <property type="protein sequence ID" value="MET3618068.1"/>
    <property type="molecule type" value="Genomic_DNA"/>
</dbReference>
<evidence type="ECO:0000313" key="19">
    <source>
        <dbReference type="Proteomes" id="UP001549162"/>
    </source>
</evidence>
<dbReference type="RefSeq" id="WP_354369066.1">
    <property type="nucleotide sequence ID" value="NZ_JBEPMA010000014.1"/>
</dbReference>
<evidence type="ECO:0000256" key="8">
    <source>
        <dbReference type="ARBA" id="ARBA00022960"/>
    </source>
</evidence>
<evidence type="ECO:0000256" key="13">
    <source>
        <dbReference type="ARBA" id="ARBA00023316"/>
    </source>
</evidence>